<accession>A0A1M6YY35</accession>
<dbReference type="RefSeq" id="WP_072932210.1">
    <property type="nucleotide sequence ID" value="NZ_BMFL01000001.1"/>
</dbReference>
<dbReference type="Proteomes" id="UP000184120">
    <property type="component" value="Unassembled WGS sequence"/>
</dbReference>
<organism evidence="2 3">
    <name type="scientific">Chishuiella changwenlii</name>
    <dbReference type="NCBI Taxonomy" id="1434701"/>
    <lineage>
        <taxon>Bacteria</taxon>
        <taxon>Pseudomonadati</taxon>
        <taxon>Bacteroidota</taxon>
        <taxon>Flavobacteriia</taxon>
        <taxon>Flavobacteriales</taxon>
        <taxon>Weeksellaceae</taxon>
        <taxon>Chishuiella</taxon>
    </lineage>
</organism>
<gene>
    <name evidence="1" type="ORF">GCM10010984_01940</name>
    <name evidence="2" type="ORF">SAMN05443634_10787</name>
</gene>
<evidence type="ECO:0000313" key="3">
    <source>
        <dbReference type="Proteomes" id="UP000184120"/>
    </source>
</evidence>
<protein>
    <recommendedName>
        <fullName evidence="5">Erythromycin esterase homolog</fullName>
    </recommendedName>
</protein>
<dbReference type="OrthoDB" id="1112626at2"/>
<reference evidence="1" key="1">
    <citation type="journal article" date="2014" name="Int. J. Syst. Evol. Microbiol.">
        <title>Complete genome of a new Firmicutes species belonging to the dominant human colonic microbiota ('Ruminococcus bicirculans') reveals two chromosomes and a selective capacity to utilize plant glucans.</title>
        <authorList>
            <consortium name="NISC Comparative Sequencing Program"/>
            <person name="Wegmann U."/>
            <person name="Louis P."/>
            <person name="Goesmann A."/>
            <person name="Henrissat B."/>
            <person name="Duncan S.H."/>
            <person name="Flint H.J."/>
        </authorList>
    </citation>
    <scope>NUCLEOTIDE SEQUENCE</scope>
    <source>
        <strain evidence="1">CGMCC 1.12707</strain>
    </source>
</reference>
<reference evidence="3" key="3">
    <citation type="submission" date="2016-11" db="EMBL/GenBank/DDBJ databases">
        <authorList>
            <person name="Varghese N."/>
            <person name="Submissions S."/>
        </authorList>
    </citation>
    <scope>NUCLEOTIDE SEQUENCE [LARGE SCALE GENOMIC DNA]</scope>
    <source>
        <strain evidence="3">DSM 27989</strain>
    </source>
</reference>
<dbReference type="SUPFAM" id="SSF159501">
    <property type="entry name" value="EreA/ChaN-like"/>
    <property type="match status" value="1"/>
</dbReference>
<dbReference type="Proteomes" id="UP000650994">
    <property type="component" value="Unassembled WGS sequence"/>
</dbReference>
<evidence type="ECO:0000313" key="1">
    <source>
        <dbReference type="EMBL" id="GGE87805.1"/>
    </source>
</evidence>
<reference evidence="4" key="4">
    <citation type="journal article" date="2019" name="Int. J. Syst. Evol. Microbiol.">
        <title>The Global Catalogue of Microorganisms (GCM) 10K type strain sequencing project: providing services to taxonomists for standard genome sequencing and annotation.</title>
        <authorList>
            <consortium name="The Broad Institute Genomics Platform"/>
            <consortium name="The Broad Institute Genome Sequencing Center for Infectious Disease"/>
            <person name="Wu L."/>
            <person name="Ma J."/>
        </authorList>
    </citation>
    <scope>NUCLEOTIDE SEQUENCE [LARGE SCALE GENOMIC DNA]</scope>
    <source>
        <strain evidence="4">CGMCC 1.12707</strain>
    </source>
</reference>
<evidence type="ECO:0008006" key="5">
    <source>
        <dbReference type="Google" id="ProtNLM"/>
    </source>
</evidence>
<dbReference type="EMBL" id="FRBH01000007">
    <property type="protein sequence ID" value="SHL23040.1"/>
    <property type="molecule type" value="Genomic_DNA"/>
</dbReference>
<keyword evidence="4" id="KW-1185">Reference proteome</keyword>
<sequence length="414" mass="49285">MFRTLNLLFIFLFLNVYSQNTKDDYLKKNSFNLRNQNFSFPEKDFSIIGFGAYHGSSKTYDAELKLIESLQKNNSIEYYIPETNFSQAFFFQKYLDNGDEELLKELVLSFQTIVAQEGTIETFNFWKKLRHLNTKYSNKPIKIIGFDVINEYKFPIKHILLLSQDINHWKTRDELDKIISDNIDLSLSNENLKKPLLDFINDYENHKKNYNNNIRDTIIFNHIIQNISYNFQESRHREEIITSNYVFLNNLYSLSSKKQFFKYGFFHIQKEKESGYAPFFNKLIENNIYSRKQVITIAGYLTKSKVLWNKIYDKKGNYTSYTIRRGYGIGDYWNEYFQGIKYLKKNKLSDITLFKLNSNNTPYNIGFDLIEVKSFLKKNKQNNQTKSTIDFIDYALLISDSENQIPIEEFKGFN</sequence>
<reference evidence="2" key="2">
    <citation type="submission" date="2016-11" db="EMBL/GenBank/DDBJ databases">
        <authorList>
            <person name="Jaros S."/>
            <person name="Januszkiewicz K."/>
            <person name="Wedrychowicz H."/>
        </authorList>
    </citation>
    <scope>NUCLEOTIDE SEQUENCE [LARGE SCALE GENOMIC DNA]</scope>
    <source>
        <strain evidence="2">DSM 27989</strain>
    </source>
</reference>
<name>A0A1M6YY35_9FLAO</name>
<dbReference type="AlphaFoldDB" id="A0A1M6YY35"/>
<evidence type="ECO:0000313" key="4">
    <source>
        <dbReference type="Proteomes" id="UP000650994"/>
    </source>
</evidence>
<evidence type="ECO:0000313" key="2">
    <source>
        <dbReference type="EMBL" id="SHL23040.1"/>
    </source>
</evidence>
<dbReference type="EMBL" id="BMFL01000001">
    <property type="protein sequence ID" value="GGE87805.1"/>
    <property type="molecule type" value="Genomic_DNA"/>
</dbReference>
<dbReference type="STRING" id="1434701.SAMN05443634_10787"/>
<proteinExistence type="predicted"/>
<reference evidence="1" key="5">
    <citation type="submission" date="2024-05" db="EMBL/GenBank/DDBJ databases">
        <authorList>
            <person name="Sun Q."/>
            <person name="Zhou Y."/>
        </authorList>
    </citation>
    <scope>NUCLEOTIDE SEQUENCE</scope>
    <source>
        <strain evidence="1">CGMCC 1.12707</strain>
    </source>
</reference>